<dbReference type="GO" id="GO:0015833">
    <property type="term" value="P:peptide transport"/>
    <property type="evidence" value="ECO:0007669"/>
    <property type="project" value="InterPro"/>
</dbReference>
<organism evidence="14 15">
    <name type="scientific">Methanolacinia petrolearia (strain DSM 11571 / OCM 486 / SEBR 4847)</name>
    <name type="common">Methanoplanus petrolearius</name>
    <dbReference type="NCBI Taxonomy" id="679926"/>
    <lineage>
        <taxon>Archaea</taxon>
        <taxon>Methanobacteriati</taxon>
        <taxon>Methanobacteriota</taxon>
        <taxon>Stenosarchaea group</taxon>
        <taxon>Methanomicrobia</taxon>
        <taxon>Methanomicrobiales</taxon>
        <taxon>Methanomicrobiaceae</taxon>
        <taxon>Methanolacinia</taxon>
    </lineage>
</organism>
<keyword evidence="7" id="KW-0406">Ion transport</keyword>
<proteinExistence type="predicted"/>
<evidence type="ECO:0000256" key="2">
    <source>
        <dbReference type="ARBA" id="ARBA00022448"/>
    </source>
</evidence>
<evidence type="ECO:0000256" key="9">
    <source>
        <dbReference type="ARBA" id="ARBA00038669"/>
    </source>
</evidence>
<dbReference type="KEGG" id="mpi:Mpet_0885"/>
<dbReference type="NCBIfam" id="TIGR01727">
    <property type="entry name" value="oligo_HPY"/>
    <property type="match status" value="1"/>
</dbReference>
<keyword evidence="6" id="KW-1278">Translocase</keyword>
<evidence type="ECO:0000256" key="8">
    <source>
        <dbReference type="ARBA" id="ARBA00023136"/>
    </source>
</evidence>
<name>E1RJK6_METP4</name>
<dbReference type="RefSeq" id="WP_013328831.1">
    <property type="nucleotide sequence ID" value="NC_014507.1"/>
</dbReference>
<dbReference type="GO" id="GO:0005886">
    <property type="term" value="C:plasma membrane"/>
    <property type="evidence" value="ECO:0007669"/>
    <property type="project" value="UniProtKB-SubCell"/>
</dbReference>
<dbReference type="EMBL" id="CP002117">
    <property type="protein sequence ID" value="ADN35653.1"/>
    <property type="molecule type" value="Genomic_DNA"/>
</dbReference>
<keyword evidence="2" id="KW-0813">Transport</keyword>
<dbReference type="eggNOG" id="arCOG00181">
    <property type="taxonomic scope" value="Archaea"/>
</dbReference>
<dbReference type="Pfam" id="PF08352">
    <property type="entry name" value="oligo_HPY"/>
    <property type="match status" value="1"/>
</dbReference>
<dbReference type="CDD" id="cd03257">
    <property type="entry name" value="ABC_NikE_OppD_transporters"/>
    <property type="match status" value="1"/>
</dbReference>
<dbReference type="Gene3D" id="3.40.50.300">
    <property type="entry name" value="P-loop containing nucleotide triphosphate hydrolases"/>
    <property type="match status" value="1"/>
</dbReference>
<dbReference type="SUPFAM" id="SSF52540">
    <property type="entry name" value="P-loop containing nucleoside triphosphate hydrolases"/>
    <property type="match status" value="1"/>
</dbReference>
<dbReference type="SMART" id="SM00382">
    <property type="entry name" value="AAA"/>
    <property type="match status" value="1"/>
</dbReference>
<evidence type="ECO:0000256" key="11">
    <source>
        <dbReference type="ARBA" id="ARBA00044143"/>
    </source>
</evidence>
<protein>
    <recommendedName>
        <fullName evidence="11">Nickel import system ATP-binding protein NikD</fullName>
        <ecNumber evidence="10">7.2.2.11</ecNumber>
    </recommendedName>
</protein>
<evidence type="ECO:0000256" key="6">
    <source>
        <dbReference type="ARBA" id="ARBA00022967"/>
    </source>
</evidence>
<dbReference type="GO" id="GO:0005524">
    <property type="term" value="F:ATP binding"/>
    <property type="evidence" value="ECO:0007669"/>
    <property type="project" value="UniProtKB-KW"/>
</dbReference>
<keyword evidence="3" id="KW-1003">Cell membrane</keyword>
<dbReference type="InterPro" id="IPR003593">
    <property type="entry name" value="AAA+_ATPase"/>
</dbReference>
<keyword evidence="8" id="KW-0472">Membrane</keyword>
<gene>
    <name evidence="14" type="ordered locus">Mpet_0885</name>
</gene>
<dbReference type="STRING" id="679926.Mpet_0885"/>
<evidence type="ECO:0000256" key="12">
    <source>
        <dbReference type="ARBA" id="ARBA00048610"/>
    </source>
</evidence>
<dbReference type="InterPro" id="IPR050388">
    <property type="entry name" value="ABC_Ni/Peptide_Import"/>
</dbReference>
<evidence type="ECO:0000313" key="15">
    <source>
        <dbReference type="Proteomes" id="UP000006565"/>
    </source>
</evidence>
<dbReference type="GeneID" id="9743343"/>
<dbReference type="InterPro" id="IPR017871">
    <property type="entry name" value="ABC_transporter-like_CS"/>
</dbReference>
<dbReference type="InterPro" id="IPR003439">
    <property type="entry name" value="ABC_transporter-like_ATP-bd"/>
</dbReference>
<dbReference type="AlphaFoldDB" id="E1RJK6"/>
<dbReference type="GO" id="GO:0015413">
    <property type="term" value="F:ABC-type nickel transporter activity"/>
    <property type="evidence" value="ECO:0007669"/>
    <property type="project" value="UniProtKB-EC"/>
</dbReference>
<dbReference type="PROSITE" id="PS50893">
    <property type="entry name" value="ABC_TRANSPORTER_2"/>
    <property type="match status" value="1"/>
</dbReference>
<keyword evidence="15" id="KW-1185">Reference proteome</keyword>
<comment type="subcellular location">
    <subcellularLocation>
        <location evidence="1">Cell membrane</location>
        <topology evidence="1">Peripheral membrane protein</topology>
    </subcellularLocation>
</comment>
<dbReference type="InterPro" id="IPR013563">
    <property type="entry name" value="Oligopep_ABC_C"/>
</dbReference>
<evidence type="ECO:0000256" key="4">
    <source>
        <dbReference type="ARBA" id="ARBA00022741"/>
    </source>
</evidence>
<accession>E1RJK6</accession>
<dbReference type="HOGENOM" id="CLU_000604_1_23_2"/>
<dbReference type="PANTHER" id="PTHR43297">
    <property type="entry name" value="OLIGOPEPTIDE TRANSPORT ATP-BINDING PROTEIN APPD"/>
    <property type="match status" value="1"/>
</dbReference>
<keyword evidence="5" id="KW-0067">ATP-binding</keyword>
<sequence length="321" mass="35486">MTDEKPALLEIDKLSVFIHTHRGSVRAVENTTFTIERGETFALIGESGSGKSILGLAVMRLLSPAAEVSGAIRLNGVDLTDLPEKEMQEIRGKMVGVIAQNPYLSMNPVMKVGDQIAEPMVTHLMMNREEAKERTRSVLKFFDITPPGVRYREYPYQYSGGMLQRAMVAMGTAAEPELIIADEPTKGVDVIRKRNIAATFRKVTGNGCAFLLITHDIEFARAMSTRIGVNYCGQILEIARTGDFFEEPLHPYSKALLESLPENGMKPIPGDPPSMIDVPEGCRFHPRCPHATERCKTPPPFVKIGAGEGHGERSVRCWLYA</sequence>
<comment type="catalytic activity">
    <reaction evidence="12">
        <text>Ni(2+)(out) + ATP + H2O = Ni(2+)(in) + ADP + phosphate + H(+)</text>
        <dbReference type="Rhea" id="RHEA:15557"/>
        <dbReference type="ChEBI" id="CHEBI:15377"/>
        <dbReference type="ChEBI" id="CHEBI:15378"/>
        <dbReference type="ChEBI" id="CHEBI:30616"/>
        <dbReference type="ChEBI" id="CHEBI:43474"/>
        <dbReference type="ChEBI" id="CHEBI:49786"/>
        <dbReference type="ChEBI" id="CHEBI:456216"/>
        <dbReference type="EC" id="7.2.2.11"/>
    </reaction>
    <physiologicalReaction direction="left-to-right" evidence="12">
        <dbReference type="Rhea" id="RHEA:15558"/>
    </physiologicalReaction>
</comment>
<dbReference type="GO" id="GO:0016887">
    <property type="term" value="F:ATP hydrolysis activity"/>
    <property type="evidence" value="ECO:0007669"/>
    <property type="project" value="InterPro"/>
</dbReference>
<dbReference type="EC" id="7.2.2.11" evidence="10"/>
<evidence type="ECO:0000256" key="5">
    <source>
        <dbReference type="ARBA" id="ARBA00022840"/>
    </source>
</evidence>
<evidence type="ECO:0000259" key="13">
    <source>
        <dbReference type="PROSITE" id="PS50893"/>
    </source>
</evidence>
<dbReference type="Proteomes" id="UP000006565">
    <property type="component" value="Chromosome"/>
</dbReference>
<dbReference type="PROSITE" id="PS00211">
    <property type="entry name" value="ABC_TRANSPORTER_1"/>
    <property type="match status" value="1"/>
</dbReference>
<evidence type="ECO:0000256" key="7">
    <source>
        <dbReference type="ARBA" id="ARBA00023065"/>
    </source>
</evidence>
<dbReference type="InterPro" id="IPR027417">
    <property type="entry name" value="P-loop_NTPase"/>
</dbReference>
<dbReference type="Pfam" id="PF00005">
    <property type="entry name" value="ABC_tran"/>
    <property type="match status" value="1"/>
</dbReference>
<comment type="subunit">
    <text evidence="9">The complex is composed of two ATP-binding proteins (NikD and NikE), two transmembrane proteins (NikB and NikC) and a solute-binding protein (NikA).</text>
</comment>
<reference evidence="14 15" key="1">
    <citation type="journal article" date="2010" name="Stand. Genomic Sci.">
        <title>Complete genome sequence of Methanoplanus petrolearius type strain (SEBR 4847).</title>
        <authorList>
            <person name="Brambilla E."/>
            <person name="Djao O.D."/>
            <person name="Daligault H."/>
            <person name="Lapidus A."/>
            <person name="Lucas S."/>
            <person name="Hammon N."/>
            <person name="Nolan M."/>
            <person name="Tice H."/>
            <person name="Cheng J.F."/>
            <person name="Han C."/>
            <person name="Tapia R."/>
            <person name="Goodwin L."/>
            <person name="Pitluck S."/>
            <person name="Liolios K."/>
            <person name="Ivanova N."/>
            <person name="Mavromatis K."/>
            <person name="Mikhailova N."/>
            <person name="Pati A."/>
            <person name="Chen A."/>
            <person name="Palaniappan K."/>
            <person name="Land M."/>
            <person name="Hauser L."/>
            <person name="Chang Y.J."/>
            <person name="Jeffries C.D."/>
            <person name="Rohde M."/>
            <person name="Spring S."/>
            <person name="Sikorski J."/>
            <person name="Goker M."/>
            <person name="Woyke T."/>
            <person name="Bristow J."/>
            <person name="Eisen J.A."/>
            <person name="Markowitz V."/>
            <person name="Hugenholtz P."/>
            <person name="Kyrpides N.C."/>
            <person name="Klenk H.P."/>
        </authorList>
    </citation>
    <scope>NUCLEOTIDE SEQUENCE [LARGE SCALE GENOMIC DNA]</scope>
    <source>
        <strain evidence="15">DSM 11571 / OCM 486 / SEBR 4847</strain>
    </source>
</reference>
<keyword evidence="4" id="KW-0547">Nucleotide-binding</keyword>
<dbReference type="PANTHER" id="PTHR43297:SF13">
    <property type="entry name" value="NICKEL ABC TRANSPORTER, ATP-BINDING PROTEIN"/>
    <property type="match status" value="1"/>
</dbReference>
<evidence type="ECO:0000313" key="14">
    <source>
        <dbReference type="EMBL" id="ADN35653.1"/>
    </source>
</evidence>
<evidence type="ECO:0000256" key="1">
    <source>
        <dbReference type="ARBA" id="ARBA00004202"/>
    </source>
</evidence>
<evidence type="ECO:0000256" key="3">
    <source>
        <dbReference type="ARBA" id="ARBA00022475"/>
    </source>
</evidence>
<evidence type="ECO:0000256" key="10">
    <source>
        <dbReference type="ARBA" id="ARBA00039098"/>
    </source>
</evidence>
<feature type="domain" description="ABC transporter" evidence="13">
    <location>
        <begin position="9"/>
        <end position="257"/>
    </location>
</feature>